<name>A0A7X9FPN5_9DELT</name>
<gene>
    <name evidence="1" type="ORF">GYA55_02310</name>
</gene>
<reference evidence="1 2" key="1">
    <citation type="journal article" date="2020" name="Biotechnol. Biofuels">
        <title>New insights from the biogas microbiome by comprehensive genome-resolved metagenomics of nearly 1600 species originating from multiple anaerobic digesters.</title>
        <authorList>
            <person name="Campanaro S."/>
            <person name="Treu L."/>
            <person name="Rodriguez-R L.M."/>
            <person name="Kovalovszki A."/>
            <person name="Ziels R.M."/>
            <person name="Maus I."/>
            <person name="Zhu X."/>
            <person name="Kougias P.G."/>
            <person name="Basile A."/>
            <person name="Luo G."/>
            <person name="Schluter A."/>
            <person name="Konstantinidis K.T."/>
            <person name="Angelidaki I."/>
        </authorList>
    </citation>
    <scope>NUCLEOTIDE SEQUENCE [LARGE SCALE GENOMIC DNA]</scope>
    <source>
        <strain evidence="1">AS27yjCOA_65</strain>
    </source>
</reference>
<sequence length="132" mass="14532">MTTESKEISTAAFRLAELNANSKSQESSQTQKKSGIVLQLQPKVDTDSVNLSYTQRRSERVNKLIELNNLISDLNIKDPTNGAYLPLADANEVHDILKDLSRAIKESGKKDGNGLSEIHSLDPARVADLLKD</sequence>
<accession>A0A7X9FPN5</accession>
<proteinExistence type="predicted"/>
<dbReference type="Proteomes" id="UP000524246">
    <property type="component" value="Unassembled WGS sequence"/>
</dbReference>
<dbReference type="EMBL" id="JAAZON010000093">
    <property type="protein sequence ID" value="NMC61982.1"/>
    <property type="molecule type" value="Genomic_DNA"/>
</dbReference>
<comment type="caution">
    <text evidence="1">The sequence shown here is derived from an EMBL/GenBank/DDBJ whole genome shotgun (WGS) entry which is preliminary data.</text>
</comment>
<dbReference type="AlphaFoldDB" id="A0A7X9FPN5"/>
<evidence type="ECO:0000313" key="2">
    <source>
        <dbReference type="Proteomes" id="UP000524246"/>
    </source>
</evidence>
<protein>
    <submittedName>
        <fullName evidence="1">Uncharacterized protein</fullName>
    </submittedName>
</protein>
<organism evidence="1 2">
    <name type="scientific">SAR324 cluster bacterium</name>
    <dbReference type="NCBI Taxonomy" id="2024889"/>
    <lineage>
        <taxon>Bacteria</taxon>
        <taxon>Deltaproteobacteria</taxon>
        <taxon>SAR324 cluster</taxon>
    </lineage>
</organism>
<evidence type="ECO:0000313" key="1">
    <source>
        <dbReference type="EMBL" id="NMC61982.1"/>
    </source>
</evidence>